<organism evidence="2 3">
    <name type="scientific">Azospirillum cavernae</name>
    <dbReference type="NCBI Taxonomy" id="2320860"/>
    <lineage>
        <taxon>Bacteria</taxon>
        <taxon>Pseudomonadati</taxon>
        <taxon>Pseudomonadota</taxon>
        <taxon>Alphaproteobacteria</taxon>
        <taxon>Rhodospirillales</taxon>
        <taxon>Azospirillaceae</taxon>
        <taxon>Azospirillum</taxon>
    </lineage>
</organism>
<evidence type="ECO:0000256" key="1">
    <source>
        <dbReference type="SAM" id="Phobius"/>
    </source>
</evidence>
<comment type="caution">
    <text evidence="2">The sequence shown here is derived from an EMBL/GenBank/DDBJ whole genome shotgun (WGS) entry which is preliminary data.</text>
</comment>
<feature type="transmembrane region" description="Helical" evidence="1">
    <location>
        <begin position="41"/>
        <end position="60"/>
    </location>
</feature>
<dbReference type="EMBL" id="QYUL01000001">
    <property type="protein sequence ID" value="RJF84126.1"/>
    <property type="molecule type" value="Genomic_DNA"/>
</dbReference>
<gene>
    <name evidence="2" type="ORF">D3877_05850</name>
</gene>
<dbReference type="AlphaFoldDB" id="A0A418W2A8"/>
<dbReference type="RefSeq" id="WP_119829767.1">
    <property type="nucleotide sequence ID" value="NZ_QYUL01000001.1"/>
</dbReference>
<keyword evidence="1" id="KW-1133">Transmembrane helix</keyword>
<feature type="transmembrane region" description="Helical" evidence="1">
    <location>
        <begin position="96"/>
        <end position="119"/>
    </location>
</feature>
<keyword evidence="3" id="KW-1185">Reference proteome</keyword>
<protein>
    <submittedName>
        <fullName evidence="2">Uncharacterized protein</fullName>
    </submittedName>
</protein>
<evidence type="ECO:0000313" key="3">
    <source>
        <dbReference type="Proteomes" id="UP000283458"/>
    </source>
</evidence>
<name>A0A418W2A8_9PROT</name>
<keyword evidence="1" id="KW-0472">Membrane</keyword>
<proteinExistence type="predicted"/>
<accession>A0A418W2A8</accession>
<sequence>MKFPGLFSRILSCFFLVFATWNPLGYSYLDWLFTSDGSYASAKFFVGAILVGAYIVYLRVTWLALQVFRSAIMATLAISGYFALRHVGLLDANAPFWSSYFLLFLVSTLLSIGICWAHVKRRLTGQSQVLSPPP</sequence>
<dbReference type="OrthoDB" id="7272344at2"/>
<keyword evidence="1" id="KW-0812">Transmembrane</keyword>
<evidence type="ECO:0000313" key="2">
    <source>
        <dbReference type="EMBL" id="RJF84126.1"/>
    </source>
</evidence>
<reference evidence="2 3" key="1">
    <citation type="submission" date="2018-09" db="EMBL/GenBank/DDBJ databases">
        <authorList>
            <person name="Zhu H."/>
        </authorList>
    </citation>
    <scope>NUCLEOTIDE SEQUENCE [LARGE SCALE GENOMIC DNA]</scope>
    <source>
        <strain evidence="2 3">K2W22B-5</strain>
    </source>
</reference>
<dbReference type="Proteomes" id="UP000283458">
    <property type="component" value="Unassembled WGS sequence"/>
</dbReference>
<dbReference type="Pfam" id="PF20134">
    <property type="entry name" value="DUF6524"/>
    <property type="match status" value="1"/>
</dbReference>
<feature type="transmembrane region" description="Helical" evidence="1">
    <location>
        <begin position="67"/>
        <end position="84"/>
    </location>
</feature>
<dbReference type="InterPro" id="IPR045387">
    <property type="entry name" value="DUF6524"/>
</dbReference>